<keyword evidence="2" id="KW-1133">Transmembrane helix</keyword>
<evidence type="ECO:0000256" key="1">
    <source>
        <dbReference type="SAM" id="MobiDB-lite"/>
    </source>
</evidence>
<evidence type="ECO:0000313" key="5">
    <source>
        <dbReference type="Proteomes" id="UP000749559"/>
    </source>
</evidence>
<proteinExistence type="predicted"/>
<dbReference type="EMBL" id="CAIIXF020000007">
    <property type="protein sequence ID" value="CAH1788820.1"/>
    <property type="molecule type" value="Genomic_DNA"/>
</dbReference>
<name>A0A8J1UJP8_OWEFU</name>
<comment type="caution">
    <text evidence="4">The sequence shown here is derived from an EMBL/GenBank/DDBJ whole genome shotgun (WGS) entry which is preliminary data.</text>
</comment>
<feature type="chain" id="PRO_5043635901" evidence="3">
    <location>
        <begin position="21"/>
        <end position="521"/>
    </location>
</feature>
<dbReference type="OrthoDB" id="64893at2759"/>
<dbReference type="InterPro" id="IPR004302">
    <property type="entry name" value="Cellulose/chitin-bd_N"/>
</dbReference>
<keyword evidence="3" id="KW-0732">Signal</keyword>
<gene>
    <name evidence="4" type="ORF">OFUS_LOCUS14281</name>
</gene>
<dbReference type="Proteomes" id="UP000749559">
    <property type="component" value="Unassembled WGS sequence"/>
</dbReference>
<keyword evidence="2" id="KW-0472">Membrane</keyword>
<dbReference type="Pfam" id="PF03067">
    <property type="entry name" value="LPMO_10"/>
    <property type="match status" value="1"/>
</dbReference>
<feature type="transmembrane region" description="Helical" evidence="2">
    <location>
        <begin position="503"/>
        <end position="520"/>
    </location>
</feature>
<keyword evidence="5" id="KW-1185">Reference proteome</keyword>
<evidence type="ECO:0000256" key="3">
    <source>
        <dbReference type="SAM" id="SignalP"/>
    </source>
</evidence>
<organism evidence="4 5">
    <name type="scientific">Owenia fusiformis</name>
    <name type="common">Polychaete worm</name>
    <dbReference type="NCBI Taxonomy" id="6347"/>
    <lineage>
        <taxon>Eukaryota</taxon>
        <taxon>Metazoa</taxon>
        <taxon>Spiralia</taxon>
        <taxon>Lophotrochozoa</taxon>
        <taxon>Annelida</taxon>
        <taxon>Polychaeta</taxon>
        <taxon>Sedentaria</taxon>
        <taxon>Canalipalpata</taxon>
        <taxon>Sabellida</taxon>
        <taxon>Oweniida</taxon>
        <taxon>Oweniidae</taxon>
        <taxon>Owenia</taxon>
    </lineage>
</organism>
<feature type="region of interest" description="Disordered" evidence="1">
    <location>
        <begin position="222"/>
        <end position="275"/>
    </location>
</feature>
<protein>
    <submittedName>
        <fullName evidence="4">Uncharacterized protein</fullName>
    </submittedName>
</protein>
<sequence length="521" mass="58832">MAPWIGFTVFFATCLELVFGHGRLIEPPSRSSMWKYGFPNPENYDDNALYCGGKAHQWDVLGGLCGLCGDAFEGPRENEAGGKYANGIITRTYQPGARINVTIDMSANHKGWMEFKICPNNNPYKPITQKCLNAHPLNVISGPDGRTRPGHRFEIMQEWSNIQLLVQLPRNLRCSQCVLQWKYHSGNSWGQDADGTECIGCGGQEEFYGCSDVAIGAKPIEPIPIEKRGGPGKTYPIPKKLRTLPQPSVQVASPVNAPEPPPSRQQSALVKPPPYLGDVIRNAQRKANQERRNDMSEMKRKIGDNIRPQGMPFAKPKLPNAPISKPKLPQALLGNHQANGHRGQRVNPAPSSQKLPQMMDRKRITPLRKTVLPQQKIVSRRRNQFNRGKEQIGLSPKPDIAQRLGNMKNYENYVDNRQIQSPEEEVFDYDFEYDHEWIEEMSSSDNALRRKYEDKIKISKKTQIIDVPDFHQLNKNLTTRNNVNRGKSLKLYGDLEMSSGISTFYSTKLAIIVLFLTLILC</sequence>
<dbReference type="AlphaFoldDB" id="A0A8J1UJP8"/>
<reference evidence="4" key="1">
    <citation type="submission" date="2022-03" db="EMBL/GenBank/DDBJ databases">
        <authorList>
            <person name="Martin C."/>
        </authorList>
    </citation>
    <scope>NUCLEOTIDE SEQUENCE</scope>
</reference>
<evidence type="ECO:0000256" key="2">
    <source>
        <dbReference type="SAM" id="Phobius"/>
    </source>
</evidence>
<keyword evidence="2" id="KW-0812">Transmembrane</keyword>
<feature type="signal peptide" evidence="3">
    <location>
        <begin position="1"/>
        <end position="20"/>
    </location>
</feature>
<accession>A0A8J1UJP8</accession>
<evidence type="ECO:0000313" key="4">
    <source>
        <dbReference type="EMBL" id="CAH1788820.1"/>
    </source>
</evidence>